<dbReference type="AlphaFoldDB" id="A0AAD7C9E1"/>
<feature type="chain" id="PRO_5042292553" evidence="3">
    <location>
        <begin position="21"/>
        <end position="105"/>
    </location>
</feature>
<evidence type="ECO:0000313" key="4">
    <source>
        <dbReference type="EMBL" id="KAJ7642096.1"/>
    </source>
</evidence>
<dbReference type="PANTHER" id="PTHR42341:SF1">
    <property type="entry name" value="HYDROPHOBIN"/>
    <property type="match status" value="1"/>
</dbReference>
<evidence type="ECO:0000256" key="2">
    <source>
        <dbReference type="ARBA" id="ARBA00023157"/>
    </source>
</evidence>
<dbReference type="PANTHER" id="PTHR42341">
    <property type="entry name" value="HYDROPHOBIN"/>
    <property type="match status" value="1"/>
</dbReference>
<dbReference type="GO" id="GO:0005576">
    <property type="term" value="C:extracellular region"/>
    <property type="evidence" value="ECO:0007669"/>
    <property type="project" value="InterPro"/>
</dbReference>
<evidence type="ECO:0000256" key="3">
    <source>
        <dbReference type="SAM" id="SignalP"/>
    </source>
</evidence>
<dbReference type="CDD" id="cd23508">
    <property type="entry name" value="hydrophobin_II"/>
    <property type="match status" value="1"/>
</dbReference>
<accession>A0AAD7C9E1</accession>
<keyword evidence="3" id="KW-0732">Signal</keyword>
<dbReference type="Pfam" id="PF06766">
    <property type="entry name" value="Hydrophobin_2"/>
    <property type="match status" value="1"/>
</dbReference>
<keyword evidence="5" id="KW-1185">Reference proteome</keyword>
<evidence type="ECO:0000256" key="1">
    <source>
        <dbReference type="ARBA" id="ARBA00009576"/>
    </source>
</evidence>
<comment type="caution">
    <text evidence="4">The sequence shown here is derived from an EMBL/GenBank/DDBJ whole genome shotgun (WGS) entry which is preliminary data.</text>
</comment>
<evidence type="ECO:0000313" key="5">
    <source>
        <dbReference type="Proteomes" id="UP001221142"/>
    </source>
</evidence>
<dbReference type="Proteomes" id="UP001221142">
    <property type="component" value="Unassembled WGS sequence"/>
</dbReference>
<organism evidence="4 5">
    <name type="scientific">Roridomyces roridus</name>
    <dbReference type="NCBI Taxonomy" id="1738132"/>
    <lineage>
        <taxon>Eukaryota</taxon>
        <taxon>Fungi</taxon>
        <taxon>Dikarya</taxon>
        <taxon>Basidiomycota</taxon>
        <taxon>Agaricomycotina</taxon>
        <taxon>Agaricomycetes</taxon>
        <taxon>Agaricomycetidae</taxon>
        <taxon>Agaricales</taxon>
        <taxon>Marasmiineae</taxon>
        <taxon>Mycenaceae</taxon>
        <taxon>Roridomyces</taxon>
    </lineage>
</organism>
<name>A0AAD7C9E1_9AGAR</name>
<reference evidence="4" key="1">
    <citation type="submission" date="2023-03" db="EMBL/GenBank/DDBJ databases">
        <title>Massive genome expansion in bonnet fungi (Mycena s.s.) driven by repeated elements and novel gene families across ecological guilds.</title>
        <authorList>
            <consortium name="Lawrence Berkeley National Laboratory"/>
            <person name="Harder C.B."/>
            <person name="Miyauchi S."/>
            <person name="Viragh M."/>
            <person name="Kuo A."/>
            <person name="Thoen E."/>
            <person name="Andreopoulos B."/>
            <person name="Lu D."/>
            <person name="Skrede I."/>
            <person name="Drula E."/>
            <person name="Henrissat B."/>
            <person name="Morin E."/>
            <person name="Kohler A."/>
            <person name="Barry K."/>
            <person name="LaButti K."/>
            <person name="Morin E."/>
            <person name="Salamov A."/>
            <person name="Lipzen A."/>
            <person name="Mereny Z."/>
            <person name="Hegedus B."/>
            <person name="Baldrian P."/>
            <person name="Stursova M."/>
            <person name="Weitz H."/>
            <person name="Taylor A."/>
            <person name="Grigoriev I.V."/>
            <person name="Nagy L.G."/>
            <person name="Martin F."/>
            <person name="Kauserud H."/>
        </authorList>
    </citation>
    <scope>NUCLEOTIDE SEQUENCE</scope>
    <source>
        <strain evidence="4">9284</strain>
    </source>
</reference>
<keyword evidence="2" id="KW-1015">Disulfide bond</keyword>
<dbReference type="InterPro" id="IPR036686">
    <property type="entry name" value="Class_II_Hydrophobin_sf"/>
</dbReference>
<dbReference type="EMBL" id="JARKIF010000004">
    <property type="protein sequence ID" value="KAJ7642096.1"/>
    <property type="molecule type" value="Genomic_DNA"/>
</dbReference>
<proteinExistence type="inferred from homology"/>
<dbReference type="Gene3D" id="3.20.120.10">
    <property type="entry name" value="Hydrophobin"/>
    <property type="match status" value="1"/>
</dbReference>
<dbReference type="SUPFAM" id="SSF101751">
    <property type="entry name" value="Hydrophobin II, HfbII"/>
    <property type="match status" value="1"/>
</dbReference>
<dbReference type="InterPro" id="IPR010636">
    <property type="entry name" value="Class_II_hydrophobin"/>
</dbReference>
<protein>
    <submittedName>
        <fullName evidence="4">Hydrophobin</fullName>
    </submittedName>
</protein>
<comment type="similarity">
    <text evidence="1">Belongs to the cerato-ulmin hydrophobin family.</text>
</comment>
<feature type="signal peptide" evidence="3">
    <location>
        <begin position="1"/>
        <end position="20"/>
    </location>
</feature>
<gene>
    <name evidence="4" type="ORF">FB45DRAFT_826359</name>
</gene>
<sequence length="105" mass="11179">MHFTTSVLLTLLSMPQLFRAKPLHQYNPRQVAYMPCPTGIYGIAQCCAVGILGLADLDCDSPPAAPRNATDFLTICAASGREAQCCAIPIAGQSLLCTDPPSARR</sequence>